<protein>
    <submittedName>
        <fullName evidence="2">Uncharacterized protein</fullName>
    </submittedName>
</protein>
<dbReference type="AlphaFoldDB" id="A0A368Y2K7"/>
<name>A0A368Y2K7_9BURK</name>
<sequence length="81" mass="8776">MLDRVLPSNESTPMRNPWTKKNPMMSMWLSAANKAMGSARGQATAAAKRQAAATQADATRSVLDFWTGGTAKPAAKRKARR</sequence>
<dbReference type="Proteomes" id="UP000252884">
    <property type="component" value="Unassembled WGS sequence"/>
</dbReference>
<accession>A0A368Y2K7</accession>
<proteinExistence type="predicted"/>
<gene>
    <name evidence="2" type="ORF">DES41_102755</name>
</gene>
<evidence type="ECO:0000313" key="2">
    <source>
        <dbReference type="EMBL" id="RCW74432.1"/>
    </source>
</evidence>
<feature type="region of interest" description="Disordered" evidence="1">
    <location>
        <begin position="1"/>
        <end position="22"/>
    </location>
</feature>
<dbReference type="EMBL" id="QPJK01000002">
    <property type="protein sequence ID" value="RCW74432.1"/>
    <property type="molecule type" value="Genomic_DNA"/>
</dbReference>
<evidence type="ECO:0000313" key="3">
    <source>
        <dbReference type="Proteomes" id="UP000252884"/>
    </source>
</evidence>
<evidence type="ECO:0000256" key="1">
    <source>
        <dbReference type="SAM" id="MobiDB-lite"/>
    </source>
</evidence>
<reference evidence="2 3" key="1">
    <citation type="submission" date="2018-07" db="EMBL/GenBank/DDBJ databases">
        <title>Genomic Encyclopedia of Type Strains, Phase IV (KMG-IV): sequencing the most valuable type-strain genomes for metagenomic binning, comparative biology and taxonomic classification.</title>
        <authorList>
            <person name="Goeker M."/>
        </authorList>
    </citation>
    <scope>NUCLEOTIDE SEQUENCE [LARGE SCALE GENOMIC DNA]</scope>
    <source>
        <strain evidence="2 3">DSM 21634</strain>
    </source>
</reference>
<keyword evidence="3" id="KW-1185">Reference proteome</keyword>
<organism evidence="2 3">
    <name type="scientific">Pseudorhodoferax soli</name>
    <dbReference type="NCBI Taxonomy" id="545864"/>
    <lineage>
        <taxon>Bacteria</taxon>
        <taxon>Pseudomonadati</taxon>
        <taxon>Pseudomonadota</taxon>
        <taxon>Betaproteobacteria</taxon>
        <taxon>Burkholderiales</taxon>
        <taxon>Comamonadaceae</taxon>
    </lineage>
</organism>
<comment type="caution">
    <text evidence="2">The sequence shown here is derived from an EMBL/GenBank/DDBJ whole genome shotgun (WGS) entry which is preliminary data.</text>
</comment>